<dbReference type="PANTHER" id="PTHR12714">
    <property type="entry name" value="PROTEIN-S ISOPRENYLCYSTEINE O-METHYLTRANSFERASE"/>
    <property type="match status" value="1"/>
</dbReference>
<keyword evidence="3 5" id="KW-1133">Transmembrane helix</keyword>
<feature type="transmembrane region" description="Helical" evidence="5">
    <location>
        <begin position="7"/>
        <end position="28"/>
    </location>
</feature>
<dbReference type="RefSeq" id="WP_115308422.1">
    <property type="nucleotide sequence ID" value="NZ_CP091516.1"/>
</dbReference>
<feature type="transmembrane region" description="Helical" evidence="5">
    <location>
        <begin position="86"/>
        <end position="116"/>
    </location>
</feature>
<accession>A0A377R2G6</accession>
<evidence type="ECO:0000313" key="6">
    <source>
        <dbReference type="EMBL" id="STR02503.1"/>
    </source>
</evidence>
<keyword evidence="2 5" id="KW-0812">Transmembrane</keyword>
<evidence type="ECO:0008006" key="8">
    <source>
        <dbReference type="Google" id="ProtNLM"/>
    </source>
</evidence>
<dbReference type="GO" id="GO:0012505">
    <property type="term" value="C:endomembrane system"/>
    <property type="evidence" value="ECO:0007669"/>
    <property type="project" value="UniProtKB-SubCell"/>
</dbReference>
<evidence type="ECO:0000256" key="4">
    <source>
        <dbReference type="ARBA" id="ARBA00023136"/>
    </source>
</evidence>
<evidence type="ECO:0000256" key="1">
    <source>
        <dbReference type="ARBA" id="ARBA00004127"/>
    </source>
</evidence>
<evidence type="ECO:0000256" key="5">
    <source>
        <dbReference type="SAM" id="Phobius"/>
    </source>
</evidence>
<protein>
    <recommendedName>
        <fullName evidence="8">Steroid 5-alpha reductase C-terminal domain-containing protein</fullName>
    </recommendedName>
</protein>
<dbReference type="AlphaFoldDB" id="A0A377R2G6"/>
<comment type="subcellular location">
    <subcellularLocation>
        <location evidence="1">Endomembrane system</location>
        <topology evidence="1">Multi-pass membrane protein</topology>
    </subcellularLocation>
</comment>
<proteinExistence type="predicted"/>
<dbReference type="OrthoDB" id="9811969at2"/>
<dbReference type="GO" id="GO:0016740">
    <property type="term" value="F:transferase activity"/>
    <property type="evidence" value="ECO:0007669"/>
    <property type="project" value="UniProtKB-ARBA"/>
</dbReference>
<dbReference type="PANTHER" id="PTHR12714:SF24">
    <property type="entry name" value="SLR1182 PROTEIN"/>
    <property type="match status" value="1"/>
</dbReference>
<gene>
    <name evidence="6" type="ORF">NCTC13336_01379</name>
</gene>
<reference evidence="6 7" key="1">
    <citation type="submission" date="2018-06" db="EMBL/GenBank/DDBJ databases">
        <authorList>
            <consortium name="Pathogen Informatics"/>
            <person name="Doyle S."/>
        </authorList>
    </citation>
    <scope>NUCLEOTIDE SEQUENCE [LARGE SCALE GENOMIC DNA]</scope>
    <source>
        <strain evidence="6 7">NCTC13336</strain>
    </source>
</reference>
<organism evidence="6 7">
    <name type="scientific">Kingella potus</name>
    <dbReference type="NCBI Taxonomy" id="265175"/>
    <lineage>
        <taxon>Bacteria</taxon>
        <taxon>Pseudomonadati</taxon>
        <taxon>Pseudomonadota</taxon>
        <taxon>Betaproteobacteria</taxon>
        <taxon>Neisseriales</taxon>
        <taxon>Neisseriaceae</taxon>
        <taxon>Kingella</taxon>
    </lineage>
</organism>
<evidence type="ECO:0000256" key="3">
    <source>
        <dbReference type="ARBA" id="ARBA00022989"/>
    </source>
</evidence>
<name>A0A377R2G6_9NEIS</name>
<sequence>MKLKIPPVVIMLLCGVLMYFVSVIFPMPLPTLPWLAAVFFIIGLAVIGAGVLAFRRHRTTVNPHTPDKSRLIVADGIYRFSRNPMYLGMALILAAWALWLSQAAVWLGVAVFVMLITRLQIRPEEQILSEHFGEAYRQYCRQTRRWL</sequence>
<dbReference type="EMBL" id="UGJJ01000002">
    <property type="protein sequence ID" value="STR02503.1"/>
    <property type="molecule type" value="Genomic_DNA"/>
</dbReference>
<dbReference type="Proteomes" id="UP000254293">
    <property type="component" value="Unassembled WGS sequence"/>
</dbReference>
<dbReference type="Gene3D" id="1.20.120.1630">
    <property type="match status" value="1"/>
</dbReference>
<keyword evidence="4 5" id="KW-0472">Membrane</keyword>
<dbReference type="InterPro" id="IPR007318">
    <property type="entry name" value="Phopholipid_MeTrfase"/>
</dbReference>
<keyword evidence="7" id="KW-1185">Reference proteome</keyword>
<evidence type="ECO:0000256" key="2">
    <source>
        <dbReference type="ARBA" id="ARBA00022692"/>
    </source>
</evidence>
<evidence type="ECO:0000313" key="7">
    <source>
        <dbReference type="Proteomes" id="UP000254293"/>
    </source>
</evidence>
<feature type="transmembrane region" description="Helical" evidence="5">
    <location>
        <begin position="34"/>
        <end position="54"/>
    </location>
</feature>
<dbReference type="Pfam" id="PF04191">
    <property type="entry name" value="PEMT"/>
    <property type="match status" value="1"/>
</dbReference>